<sequence>MLKCLGGQILWIQFLNLNSIYSSQETHYPVISLSTFCVLLFHILLQKPLMVHNNKQKLTISKYKPTVLCLVLSKKFWTIPLIRFLNFMTLSSDGVVFIVKIRRLSVSVAGFSSRLVGN</sequence>
<reference evidence="2" key="2">
    <citation type="submission" date="2017-02" db="EMBL/GenBank/DDBJ databases">
        <title>Sunflower complete genome.</title>
        <authorList>
            <person name="Langlade N."/>
            <person name="Munos S."/>
        </authorList>
    </citation>
    <scope>NUCLEOTIDE SEQUENCE [LARGE SCALE GENOMIC DNA]</scope>
    <source>
        <tissue evidence="2">Leaves</tissue>
    </source>
</reference>
<reference evidence="1" key="3">
    <citation type="submission" date="2020-06" db="EMBL/GenBank/DDBJ databases">
        <title>Helianthus annuus Genome sequencing and assembly Release 2.</title>
        <authorList>
            <person name="Gouzy J."/>
            <person name="Langlade N."/>
            <person name="Munos S."/>
        </authorList>
    </citation>
    <scope>NUCLEOTIDE SEQUENCE</scope>
    <source>
        <tissue evidence="1">Leaves</tissue>
    </source>
</reference>
<accession>A0A251SSM1</accession>
<gene>
    <name evidence="2" type="ORF">HannXRQ_Chr13g0403901</name>
    <name evidence="1" type="ORF">HanXRQr2_Chr13g0589211</name>
</gene>
<organism evidence="2 3">
    <name type="scientific">Helianthus annuus</name>
    <name type="common">Common sunflower</name>
    <dbReference type="NCBI Taxonomy" id="4232"/>
    <lineage>
        <taxon>Eukaryota</taxon>
        <taxon>Viridiplantae</taxon>
        <taxon>Streptophyta</taxon>
        <taxon>Embryophyta</taxon>
        <taxon>Tracheophyta</taxon>
        <taxon>Spermatophyta</taxon>
        <taxon>Magnoliopsida</taxon>
        <taxon>eudicotyledons</taxon>
        <taxon>Gunneridae</taxon>
        <taxon>Pentapetalae</taxon>
        <taxon>asterids</taxon>
        <taxon>campanulids</taxon>
        <taxon>Asterales</taxon>
        <taxon>Asteraceae</taxon>
        <taxon>Asteroideae</taxon>
        <taxon>Heliantheae alliance</taxon>
        <taxon>Heliantheae</taxon>
        <taxon>Helianthus</taxon>
    </lineage>
</organism>
<name>A0A251SSM1_HELAN</name>
<evidence type="ECO:0000313" key="1">
    <source>
        <dbReference type="EMBL" id="KAF5773495.1"/>
    </source>
</evidence>
<keyword evidence="3" id="KW-1185">Reference proteome</keyword>
<proteinExistence type="predicted"/>
<protein>
    <submittedName>
        <fullName evidence="2">Uncharacterized protein</fullName>
    </submittedName>
</protein>
<evidence type="ECO:0000313" key="2">
    <source>
        <dbReference type="EMBL" id="OTG01609.1"/>
    </source>
</evidence>
<dbReference type="EMBL" id="MNCJ02000328">
    <property type="protein sequence ID" value="KAF5773495.1"/>
    <property type="molecule type" value="Genomic_DNA"/>
</dbReference>
<dbReference type="AlphaFoldDB" id="A0A251SSM1"/>
<dbReference type="InParanoid" id="A0A251SSM1"/>
<dbReference type="Gramene" id="mRNA:HanXRQr2_Chr13g0589211">
    <property type="protein sequence ID" value="CDS:HanXRQr2_Chr13g0589211.1"/>
    <property type="gene ID" value="HanXRQr2_Chr13g0589211"/>
</dbReference>
<evidence type="ECO:0000313" key="3">
    <source>
        <dbReference type="Proteomes" id="UP000215914"/>
    </source>
</evidence>
<reference evidence="1 3" key="1">
    <citation type="journal article" date="2017" name="Nature">
        <title>The sunflower genome provides insights into oil metabolism, flowering and Asterid evolution.</title>
        <authorList>
            <person name="Badouin H."/>
            <person name="Gouzy J."/>
            <person name="Grassa C.J."/>
            <person name="Murat F."/>
            <person name="Staton S.E."/>
            <person name="Cottret L."/>
            <person name="Lelandais-Briere C."/>
            <person name="Owens G.L."/>
            <person name="Carrere S."/>
            <person name="Mayjonade B."/>
            <person name="Legrand L."/>
            <person name="Gill N."/>
            <person name="Kane N.C."/>
            <person name="Bowers J.E."/>
            <person name="Hubner S."/>
            <person name="Bellec A."/>
            <person name="Berard A."/>
            <person name="Berges H."/>
            <person name="Blanchet N."/>
            <person name="Boniface M.C."/>
            <person name="Brunel D."/>
            <person name="Catrice O."/>
            <person name="Chaidir N."/>
            <person name="Claudel C."/>
            <person name="Donnadieu C."/>
            <person name="Faraut T."/>
            <person name="Fievet G."/>
            <person name="Helmstetter N."/>
            <person name="King M."/>
            <person name="Knapp S.J."/>
            <person name="Lai Z."/>
            <person name="Le Paslier M.C."/>
            <person name="Lippi Y."/>
            <person name="Lorenzon L."/>
            <person name="Mandel J.R."/>
            <person name="Marage G."/>
            <person name="Marchand G."/>
            <person name="Marquand E."/>
            <person name="Bret-Mestries E."/>
            <person name="Morien E."/>
            <person name="Nambeesan S."/>
            <person name="Nguyen T."/>
            <person name="Pegot-Espagnet P."/>
            <person name="Pouilly N."/>
            <person name="Raftis F."/>
            <person name="Sallet E."/>
            <person name="Schiex T."/>
            <person name="Thomas J."/>
            <person name="Vandecasteele C."/>
            <person name="Vares D."/>
            <person name="Vear F."/>
            <person name="Vautrin S."/>
            <person name="Crespi M."/>
            <person name="Mangin B."/>
            <person name="Burke J.M."/>
            <person name="Salse J."/>
            <person name="Munos S."/>
            <person name="Vincourt P."/>
            <person name="Rieseberg L.H."/>
            <person name="Langlade N.B."/>
        </authorList>
    </citation>
    <scope>NUCLEOTIDE SEQUENCE [LARGE SCALE GENOMIC DNA]</scope>
    <source>
        <strain evidence="3">cv. SF193</strain>
        <tissue evidence="1">Leaves</tissue>
    </source>
</reference>
<dbReference type="Proteomes" id="UP000215914">
    <property type="component" value="Chromosome 13"/>
</dbReference>
<dbReference type="EMBL" id="CM007902">
    <property type="protein sequence ID" value="OTG01609.1"/>
    <property type="molecule type" value="Genomic_DNA"/>
</dbReference>